<dbReference type="Gene3D" id="1.10.10.10">
    <property type="entry name" value="Winged helix-like DNA-binding domain superfamily/Winged helix DNA-binding domain"/>
    <property type="match status" value="2"/>
</dbReference>
<evidence type="ECO:0000256" key="3">
    <source>
        <dbReference type="ARBA" id="ARBA00023015"/>
    </source>
</evidence>
<dbReference type="SUPFAM" id="SSF63520">
    <property type="entry name" value="PTS-regulatory domain, PRD"/>
    <property type="match status" value="1"/>
</dbReference>
<accession>A0A1B2DL91</accession>
<keyword evidence="4" id="KW-0010">Activator</keyword>
<dbReference type="Gene3D" id="3.40.930.10">
    <property type="entry name" value="Mannitol-specific EII, Chain A"/>
    <property type="match status" value="1"/>
</dbReference>
<sequence>MKVSTRQRRIVELLLEQRDEITAADIAAEVGASTRTIHRELSDIELVLAANHIKLHKRSGIGIKIEADSERLERFKQALEHADLFEYSAEERKALILCKLLKHNEPIKQFSLSHQLRVTMPTISHDLDELEQMIQSHGLTLVRRRGYGVEISGPESAKRLFIAWLAQTHLDESDLFGQAQEAIALHPLSKELLAMVGRKHFFSLEQAFWKLEDGWQLQLSEKEHLNLLIRLAVTLTRIQEGHLIPPHVNGPPPSYSARGESKAEELLRMLARELPAEEVSYIAKLLKTTDSAEEDGLLLAQGDWTLNASVTKLIAFMEEQLGEPFTEDRSLREGLHQHMLPAFRRIEEGSTIRNPLLAQIKKDYELLFTLIRKGVNAIISTIEVPDEEIGYIVMHFGASMERLKQFPRKVRAVLVCTSGIGSSKLLAVRISKELPQIELIGNRSWYEAARMPEQQYDLIISTVDLPIAAERYIKLSPLLLEAEVERLRSFIQNITLKHAPSPKTPETSSHSPLERLMQLKMYASDSVMLLETFQVYTIPERPGLPRGDLTGVTEELIAAIRHLHAVSDEQKVVHLLLTREQYGSQVIPDTELALFHTRSDAIAFPILSLFRFDEPLPFGDSSSTPVKQILLMLGPAELRRTALEILSEVSAMLLMTELTELLKHGSAAEIQAFLSFHLEKEIKFKLDWRNEP</sequence>
<dbReference type="Gene3D" id="1.10.1790.10">
    <property type="entry name" value="PRD domain"/>
    <property type="match status" value="1"/>
</dbReference>
<dbReference type="RefSeq" id="WP_348272607.1">
    <property type="nucleotide sequence ID" value="NZ_CP016808.1"/>
</dbReference>
<reference evidence="9" key="1">
    <citation type="submission" date="2016-08" db="EMBL/GenBank/DDBJ databases">
        <title>Complete Genome Seqeunce of Paenibacillus sp. BIHB 4019 from tea rhizoplane.</title>
        <authorList>
            <person name="Thakur R."/>
            <person name="Swarnkar M.K."/>
            <person name="Gulati A."/>
        </authorList>
    </citation>
    <scope>NUCLEOTIDE SEQUENCE [LARGE SCALE GENOMIC DNA]</scope>
    <source>
        <strain evidence="9">BIHB4019</strain>
    </source>
</reference>
<dbReference type="Gene3D" id="3.40.50.2300">
    <property type="match status" value="1"/>
</dbReference>
<evidence type="ECO:0000313" key="9">
    <source>
        <dbReference type="EMBL" id="ANY68476.1"/>
    </source>
</evidence>
<proteinExistence type="predicted"/>
<dbReference type="CDD" id="cd05568">
    <property type="entry name" value="PTS_IIB_bgl_like"/>
    <property type="match status" value="1"/>
</dbReference>
<evidence type="ECO:0000256" key="1">
    <source>
        <dbReference type="ARBA" id="ARBA00022679"/>
    </source>
</evidence>
<dbReference type="InterPro" id="IPR013196">
    <property type="entry name" value="HTH_11"/>
</dbReference>
<dbReference type="PROSITE" id="PS51372">
    <property type="entry name" value="PRD_2"/>
    <property type="match status" value="1"/>
</dbReference>
<keyword evidence="1" id="KW-0808">Transferase</keyword>
<dbReference type="InterPro" id="IPR036390">
    <property type="entry name" value="WH_DNA-bd_sf"/>
</dbReference>
<dbReference type="InterPro" id="IPR011608">
    <property type="entry name" value="PRD"/>
</dbReference>
<dbReference type="InterPro" id="IPR016152">
    <property type="entry name" value="PTrfase/Anion_transptr"/>
</dbReference>
<dbReference type="SUPFAM" id="SSF55804">
    <property type="entry name" value="Phoshotransferase/anion transport protein"/>
    <property type="match status" value="1"/>
</dbReference>
<keyword evidence="3" id="KW-0805">Transcription regulation</keyword>
<protein>
    <submittedName>
        <fullName evidence="9">Uncharacterized protein</fullName>
    </submittedName>
</protein>
<evidence type="ECO:0000259" key="7">
    <source>
        <dbReference type="PROSITE" id="PS51099"/>
    </source>
</evidence>
<dbReference type="EMBL" id="CP016808">
    <property type="protein sequence ID" value="ANY68476.1"/>
    <property type="molecule type" value="Genomic_DNA"/>
</dbReference>
<dbReference type="InterPro" id="IPR013011">
    <property type="entry name" value="PTS_EIIB_2"/>
</dbReference>
<dbReference type="PROSITE" id="PS51099">
    <property type="entry name" value="PTS_EIIB_TYPE_2"/>
    <property type="match status" value="1"/>
</dbReference>
<evidence type="ECO:0000259" key="8">
    <source>
        <dbReference type="PROSITE" id="PS51372"/>
    </source>
</evidence>
<feature type="domain" description="PTS EIIA type-2" evidence="6">
    <location>
        <begin position="528"/>
        <end position="677"/>
    </location>
</feature>
<evidence type="ECO:0000259" key="6">
    <source>
        <dbReference type="PROSITE" id="PS51094"/>
    </source>
</evidence>
<dbReference type="PANTHER" id="PTHR30185:SF18">
    <property type="entry name" value="TRANSCRIPTIONAL REGULATOR MTLR"/>
    <property type="match status" value="1"/>
</dbReference>
<dbReference type="Pfam" id="PF08279">
    <property type="entry name" value="HTH_11"/>
    <property type="match status" value="1"/>
</dbReference>
<dbReference type="GO" id="GO:0006355">
    <property type="term" value="P:regulation of DNA-templated transcription"/>
    <property type="evidence" value="ECO:0007669"/>
    <property type="project" value="InterPro"/>
</dbReference>
<feature type="domain" description="PRD" evidence="8">
    <location>
        <begin position="301"/>
        <end position="406"/>
    </location>
</feature>
<dbReference type="GO" id="GO:0008982">
    <property type="term" value="F:protein-N(PI)-phosphohistidine-sugar phosphotransferase activity"/>
    <property type="evidence" value="ECO:0007669"/>
    <property type="project" value="InterPro"/>
</dbReference>
<dbReference type="InterPro" id="IPR036095">
    <property type="entry name" value="PTS_EIIB-like_sf"/>
</dbReference>
<dbReference type="Pfam" id="PF00359">
    <property type="entry name" value="PTS_EIIA_2"/>
    <property type="match status" value="1"/>
</dbReference>
<evidence type="ECO:0000256" key="2">
    <source>
        <dbReference type="ARBA" id="ARBA00022737"/>
    </source>
</evidence>
<dbReference type="InterPro" id="IPR002178">
    <property type="entry name" value="PTS_EIIA_type-2_dom"/>
</dbReference>
<dbReference type="InterPro" id="IPR050661">
    <property type="entry name" value="BglG_antiterminators"/>
</dbReference>
<gene>
    <name evidence="9" type="ORF">BBD42_19855</name>
</gene>
<dbReference type="InterPro" id="IPR036634">
    <property type="entry name" value="PRD_sf"/>
</dbReference>
<dbReference type="Pfam" id="PF00874">
    <property type="entry name" value="PRD"/>
    <property type="match status" value="1"/>
</dbReference>
<dbReference type="SUPFAM" id="SSF46785">
    <property type="entry name" value="Winged helix' DNA-binding domain"/>
    <property type="match status" value="1"/>
</dbReference>
<dbReference type="AlphaFoldDB" id="A0A1B2DL91"/>
<keyword evidence="2" id="KW-0677">Repeat</keyword>
<dbReference type="GO" id="GO:0009401">
    <property type="term" value="P:phosphoenolpyruvate-dependent sugar phosphotransferase system"/>
    <property type="evidence" value="ECO:0007669"/>
    <property type="project" value="InterPro"/>
</dbReference>
<dbReference type="SUPFAM" id="SSF52794">
    <property type="entry name" value="PTS system IIB component-like"/>
    <property type="match status" value="1"/>
</dbReference>
<dbReference type="Pfam" id="PF05043">
    <property type="entry name" value="Mga"/>
    <property type="match status" value="1"/>
</dbReference>
<dbReference type="PANTHER" id="PTHR30185">
    <property type="entry name" value="CRYPTIC BETA-GLUCOSIDE BGL OPERON ANTITERMINATOR"/>
    <property type="match status" value="1"/>
</dbReference>
<keyword evidence="5" id="KW-0804">Transcription</keyword>
<dbReference type="InterPro" id="IPR007737">
    <property type="entry name" value="Mga_HTH"/>
</dbReference>
<evidence type="ECO:0000256" key="4">
    <source>
        <dbReference type="ARBA" id="ARBA00023159"/>
    </source>
</evidence>
<dbReference type="PROSITE" id="PS51094">
    <property type="entry name" value="PTS_EIIA_TYPE_2"/>
    <property type="match status" value="1"/>
</dbReference>
<feature type="domain" description="PTS EIIB type-2" evidence="7">
    <location>
        <begin position="410"/>
        <end position="499"/>
    </location>
</feature>
<evidence type="ECO:0000256" key="5">
    <source>
        <dbReference type="ARBA" id="ARBA00023163"/>
    </source>
</evidence>
<name>A0A1B2DL91_9BACL</name>
<organism evidence="9">
    <name type="scientific">Paenibacillus sp. BIHB 4019</name>
    <dbReference type="NCBI Taxonomy" id="1870819"/>
    <lineage>
        <taxon>Bacteria</taxon>
        <taxon>Bacillati</taxon>
        <taxon>Bacillota</taxon>
        <taxon>Bacilli</taxon>
        <taxon>Bacillales</taxon>
        <taxon>Paenibacillaceae</taxon>
        <taxon>Paenibacillus</taxon>
    </lineage>
</organism>
<dbReference type="InterPro" id="IPR036388">
    <property type="entry name" value="WH-like_DNA-bd_sf"/>
</dbReference>